<accession>A0A369WSY8</accession>
<dbReference type="GO" id="GO:0004067">
    <property type="term" value="F:asparaginase activity"/>
    <property type="evidence" value="ECO:0007669"/>
    <property type="project" value="UniProtKB-UniRule"/>
</dbReference>
<dbReference type="AlphaFoldDB" id="A0A369WSY8"/>
<dbReference type="Gene3D" id="3.40.50.1170">
    <property type="entry name" value="L-asparaginase, N-terminal domain"/>
    <property type="match status" value="1"/>
</dbReference>
<sequence length="165" mass="18537">MDDLNSRFHLIATGGTIDSYYNVDSCTPECFEESVLPHYLQQHAMLSRQSFQFTQLCMKDSRDISPQDREAMVERICSSPERSIVLTHGSFTVFETARYIADRQGSFTDKTVILTGALKPIDGFVHGDGLFNLGAAILASQHAKPGIYVCIEGQLYLPSDRENWH</sequence>
<dbReference type="InterPro" id="IPR037152">
    <property type="entry name" value="L-asparaginase_N_sf"/>
</dbReference>
<name>A0A369WSY8_9GAMM</name>
<dbReference type="SUPFAM" id="SSF53774">
    <property type="entry name" value="Glutaminase/Asparaginase"/>
    <property type="match status" value="1"/>
</dbReference>
<feature type="domain" description="L-asparaginase N-terminal" evidence="2">
    <location>
        <begin position="9"/>
        <end position="158"/>
    </location>
</feature>
<evidence type="ECO:0000259" key="2">
    <source>
        <dbReference type="Pfam" id="PF00710"/>
    </source>
</evidence>
<evidence type="ECO:0000313" key="4">
    <source>
        <dbReference type="Proteomes" id="UP000253769"/>
    </source>
</evidence>
<dbReference type="OrthoDB" id="9788068at2"/>
<evidence type="ECO:0000256" key="1">
    <source>
        <dbReference type="PIRSR" id="PIRSR001220-1"/>
    </source>
</evidence>
<comment type="caution">
    <text evidence="3">The sequence shown here is derived from an EMBL/GenBank/DDBJ whole genome shotgun (WGS) entry which is preliminary data.</text>
</comment>
<reference evidence="3 4" key="1">
    <citation type="submission" date="2018-07" db="EMBL/GenBank/DDBJ databases">
        <title>Motiliproteus coralliicola sp. nov., a bacterium isolated from Coral.</title>
        <authorList>
            <person name="Wang G."/>
        </authorList>
    </citation>
    <scope>NUCLEOTIDE SEQUENCE [LARGE SCALE GENOMIC DNA]</scope>
    <source>
        <strain evidence="3 4">C34</strain>
    </source>
</reference>
<dbReference type="PIRSF" id="PIRSF001220">
    <property type="entry name" value="L-ASNase_gatD"/>
    <property type="match status" value="1"/>
</dbReference>
<dbReference type="InterPro" id="IPR027474">
    <property type="entry name" value="L-asparaginase_N"/>
</dbReference>
<dbReference type="PIRSF" id="PIRSF500176">
    <property type="entry name" value="L_ASNase"/>
    <property type="match status" value="1"/>
</dbReference>
<proteinExistence type="predicted"/>
<gene>
    <name evidence="3" type="ORF">DV711_08435</name>
</gene>
<dbReference type="EMBL" id="QQOH01000002">
    <property type="protein sequence ID" value="RDE22605.1"/>
    <property type="molecule type" value="Genomic_DNA"/>
</dbReference>
<dbReference type="InterPro" id="IPR006034">
    <property type="entry name" value="Asparaginase/glutaminase-like"/>
</dbReference>
<dbReference type="PROSITE" id="PS51732">
    <property type="entry name" value="ASN_GLN_ASE_3"/>
    <property type="match status" value="1"/>
</dbReference>
<organism evidence="3 4">
    <name type="scientific">Motiliproteus coralliicola</name>
    <dbReference type="NCBI Taxonomy" id="2283196"/>
    <lineage>
        <taxon>Bacteria</taxon>
        <taxon>Pseudomonadati</taxon>
        <taxon>Pseudomonadota</taxon>
        <taxon>Gammaproteobacteria</taxon>
        <taxon>Oceanospirillales</taxon>
        <taxon>Oceanospirillaceae</taxon>
        <taxon>Motiliproteus</taxon>
    </lineage>
</organism>
<protein>
    <submittedName>
        <fullName evidence="3">Asparaginase</fullName>
    </submittedName>
</protein>
<feature type="active site" description="O-isoaspartyl threonine intermediate" evidence="1">
    <location>
        <position position="16"/>
    </location>
</feature>
<dbReference type="Pfam" id="PF00710">
    <property type="entry name" value="Asparaginase"/>
    <property type="match status" value="1"/>
</dbReference>
<dbReference type="InterPro" id="IPR036152">
    <property type="entry name" value="Asp/glu_Ase-like_sf"/>
</dbReference>
<dbReference type="RefSeq" id="WP_114695238.1">
    <property type="nucleotide sequence ID" value="NZ_QQOH01000002.1"/>
</dbReference>
<dbReference type="Proteomes" id="UP000253769">
    <property type="component" value="Unassembled WGS sequence"/>
</dbReference>
<evidence type="ECO:0000313" key="3">
    <source>
        <dbReference type="EMBL" id="RDE22605.1"/>
    </source>
</evidence>
<keyword evidence="4" id="KW-1185">Reference proteome</keyword>